<dbReference type="InterPro" id="IPR007219">
    <property type="entry name" value="XnlR_reg_dom"/>
</dbReference>
<keyword evidence="5" id="KW-0804">Transcription</keyword>
<keyword evidence="6" id="KW-0539">Nucleus</keyword>
<dbReference type="Gene3D" id="3.30.160.60">
    <property type="entry name" value="Classic Zinc Finger"/>
    <property type="match status" value="1"/>
</dbReference>
<dbReference type="PANTHER" id="PTHR47660">
    <property type="entry name" value="TRANSCRIPTION FACTOR WITH C2H2 AND ZN(2)-CYS(6) DNA BINDING DOMAIN (EUROFUNG)-RELATED-RELATED"/>
    <property type="match status" value="1"/>
</dbReference>
<dbReference type="InterPro" id="IPR036864">
    <property type="entry name" value="Zn2-C6_fun-type_DNA-bd_sf"/>
</dbReference>
<evidence type="ECO:0000256" key="3">
    <source>
        <dbReference type="ARBA" id="ARBA00023015"/>
    </source>
</evidence>
<dbReference type="PROSITE" id="PS00028">
    <property type="entry name" value="ZINC_FINGER_C2H2_1"/>
    <property type="match status" value="2"/>
</dbReference>
<evidence type="ECO:0000256" key="2">
    <source>
        <dbReference type="ARBA" id="ARBA00022833"/>
    </source>
</evidence>
<evidence type="ECO:0000256" key="1">
    <source>
        <dbReference type="ARBA" id="ARBA00022723"/>
    </source>
</evidence>
<dbReference type="SUPFAM" id="SSF57667">
    <property type="entry name" value="beta-beta-alpha zinc fingers"/>
    <property type="match status" value="1"/>
</dbReference>
<accession>A0ABR4LT27</accession>
<evidence type="ECO:0000259" key="9">
    <source>
        <dbReference type="PROSITE" id="PS50157"/>
    </source>
</evidence>
<dbReference type="SMART" id="SM00355">
    <property type="entry name" value="ZnF_C2H2"/>
    <property type="match status" value="2"/>
</dbReference>
<gene>
    <name evidence="10" type="ORF">BJX67DRAFT_80745</name>
</gene>
<comment type="caution">
    <text evidence="10">The sequence shown here is derived from an EMBL/GenBank/DDBJ whole genome shotgun (WGS) entry which is preliminary data.</text>
</comment>
<evidence type="ECO:0000313" key="10">
    <source>
        <dbReference type="EMBL" id="KAL2867626.1"/>
    </source>
</evidence>
<evidence type="ECO:0000256" key="7">
    <source>
        <dbReference type="PROSITE-ProRule" id="PRU00042"/>
    </source>
</evidence>
<feature type="domain" description="C2H2-type" evidence="9">
    <location>
        <begin position="45"/>
        <end position="72"/>
    </location>
</feature>
<feature type="domain" description="Zn(2)-C6 fungal-type" evidence="8">
    <location>
        <begin position="83"/>
        <end position="110"/>
    </location>
</feature>
<keyword evidence="7" id="KW-0863">Zinc-finger</keyword>
<feature type="domain" description="C2H2-type" evidence="9">
    <location>
        <begin position="17"/>
        <end position="44"/>
    </location>
</feature>
<evidence type="ECO:0000256" key="5">
    <source>
        <dbReference type="ARBA" id="ARBA00023163"/>
    </source>
</evidence>
<name>A0ABR4LT27_9EURO</name>
<evidence type="ECO:0000256" key="6">
    <source>
        <dbReference type="ARBA" id="ARBA00023242"/>
    </source>
</evidence>
<dbReference type="InterPro" id="IPR013087">
    <property type="entry name" value="Znf_C2H2_type"/>
</dbReference>
<keyword evidence="3" id="KW-0805">Transcription regulation</keyword>
<dbReference type="PROSITE" id="PS00463">
    <property type="entry name" value="ZN2_CY6_FUNGAL_1"/>
    <property type="match status" value="1"/>
</dbReference>
<proteinExistence type="predicted"/>
<evidence type="ECO:0000256" key="4">
    <source>
        <dbReference type="ARBA" id="ARBA00023125"/>
    </source>
</evidence>
<evidence type="ECO:0000313" key="11">
    <source>
        <dbReference type="Proteomes" id="UP001610432"/>
    </source>
</evidence>
<reference evidence="10 11" key="1">
    <citation type="submission" date="2024-07" db="EMBL/GenBank/DDBJ databases">
        <title>Section-level genome sequencing and comparative genomics of Aspergillus sections Usti and Cavernicolus.</title>
        <authorList>
            <consortium name="Lawrence Berkeley National Laboratory"/>
            <person name="Nybo J.L."/>
            <person name="Vesth T.C."/>
            <person name="Theobald S."/>
            <person name="Frisvad J.C."/>
            <person name="Larsen T.O."/>
            <person name="Kjaerboelling I."/>
            <person name="Rothschild-Mancinelli K."/>
            <person name="Lyhne E.K."/>
            <person name="Kogle M.E."/>
            <person name="Barry K."/>
            <person name="Clum A."/>
            <person name="Na H."/>
            <person name="Ledsgaard L."/>
            <person name="Lin J."/>
            <person name="Lipzen A."/>
            <person name="Kuo A."/>
            <person name="Riley R."/>
            <person name="Mondo S."/>
            <person name="Labutti K."/>
            <person name="Haridas S."/>
            <person name="Pangalinan J."/>
            <person name="Salamov A.A."/>
            <person name="Simmons B.A."/>
            <person name="Magnuson J.K."/>
            <person name="Chen J."/>
            <person name="Drula E."/>
            <person name="Henrissat B."/>
            <person name="Wiebenga A."/>
            <person name="Lubbers R.J."/>
            <person name="Gomes A.C."/>
            <person name="Macurrencykelacurrency M.R."/>
            <person name="Stajich J."/>
            <person name="Grigoriev I.V."/>
            <person name="Mortensen U.H."/>
            <person name="De Vries R.P."/>
            <person name="Baker S.E."/>
            <person name="Andersen M.R."/>
        </authorList>
    </citation>
    <scope>NUCLEOTIDE SEQUENCE [LARGE SCALE GENOMIC DNA]</scope>
    <source>
        <strain evidence="10 11">CBS 449.75</strain>
    </source>
</reference>
<dbReference type="CDD" id="cd00067">
    <property type="entry name" value="GAL4"/>
    <property type="match status" value="1"/>
</dbReference>
<dbReference type="Pfam" id="PF04082">
    <property type="entry name" value="Fungal_trans"/>
    <property type="match status" value="1"/>
</dbReference>
<keyword evidence="2" id="KW-0862">Zinc</keyword>
<dbReference type="GeneID" id="98150552"/>
<dbReference type="InterPro" id="IPR036236">
    <property type="entry name" value="Znf_C2H2_sf"/>
</dbReference>
<keyword evidence="1" id="KW-0479">Metal-binding</keyword>
<dbReference type="Pfam" id="PF00096">
    <property type="entry name" value="zf-C2H2"/>
    <property type="match status" value="2"/>
</dbReference>
<dbReference type="Proteomes" id="UP001610432">
    <property type="component" value="Unassembled WGS sequence"/>
</dbReference>
<dbReference type="PROSITE" id="PS50048">
    <property type="entry name" value="ZN2_CY6_FUNGAL_2"/>
    <property type="match status" value="1"/>
</dbReference>
<sequence>MSSPRKSRRVRDAVSLHKCPQCHRTYERPDHLARHLDSHRNERTFQCPTCRRGFNRRDVLQRHRLIHADGKLISKHRSRVIEACMECAFAKVSCDDHRPCNRCQRRAVPCLPRQTRRRLSRPVTAPMFETDVSRAGSGGELGKEIHIPLSIEPPEVEDGLYKNPLALDNGGGDLYSPNASVSSTPPLPGRTSAHYMSANTVEICQEVNEFPAFFEQVMMQSGSSNPNDTPGVQQPRGVFDFMCEPNFTSPDAGLFGSDILMDLDRMLEFNPSPAATTSNSEIASEDLNTKQRVAAFRRSLWLWVPQKNQNGFSEEGQIPLRDGDMTASISSLHRSRLEALDIRGKLTNQLRDHIFQLILRTAGTRLSVPSFPTAESLDTLIKIGISKRTETDAWIHPYTLYLQDSRPELLTALVAAGCVCSAIPSINKTGVLLLEIVRVSLAQLAETDNSVLRDLQYFQASMMWLDIGVFCGYKRKMQITESHLQPLCTSLRRAGAFDRSFYAQSTSPQNMNGHSLESIWYEWIRQESLKRLAYHLYEHDVEAAAAMNRPPLTSYTEYTLPFPNARELWLAPTAAAWKHLWDTKYSHSIPSALSLRELLADPSALKHIPSNIDVGVMNSALLHGQMAQVWEFRQQALLADSCYSATRAVTKLWLQSRQEDLLSSIKAAREGMLRAPAIATLLGEFAMMYLHVNIDSIQRFAGQFGELEARQEYPKLRDWSLTKEARTSIWYAGQVLRAGRQVPPFQLRGFDILAVYQSILVLWVFGLLRCGERQREDAISSPNGHEDPLVILDGLETEPTEAFVNRDNGQPGLTLYVSDHDGKEKSMFCQLRSPRLVMDVGVQVFESNFPGATDNLPPLVDNLRNLIRDLGNLP</sequence>
<dbReference type="InterPro" id="IPR001138">
    <property type="entry name" value="Zn2Cys6_DnaBD"/>
</dbReference>
<evidence type="ECO:0000259" key="8">
    <source>
        <dbReference type="PROSITE" id="PS50048"/>
    </source>
</evidence>
<keyword evidence="11" id="KW-1185">Reference proteome</keyword>
<dbReference type="SUPFAM" id="SSF57701">
    <property type="entry name" value="Zn2/Cys6 DNA-binding domain"/>
    <property type="match status" value="1"/>
</dbReference>
<dbReference type="Pfam" id="PF00172">
    <property type="entry name" value="Zn_clus"/>
    <property type="match status" value="1"/>
</dbReference>
<organism evidence="10 11">
    <name type="scientific">Aspergillus lucknowensis</name>
    <dbReference type="NCBI Taxonomy" id="176173"/>
    <lineage>
        <taxon>Eukaryota</taxon>
        <taxon>Fungi</taxon>
        <taxon>Dikarya</taxon>
        <taxon>Ascomycota</taxon>
        <taxon>Pezizomycotina</taxon>
        <taxon>Eurotiomycetes</taxon>
        <taxon>Eurotiomycetidae</taxon>
        <taxon>Eurotiales</taxon>
        <taxon>Aspergillaceae</taxon>
        <taxon>Aspergillus</taxon>
        <taxon>Aspergillus subgen. Nidulantes</taxon>
    </lineage>
</organism>
<dbReference type="PROSITE" id="PS50157">
    <property type="entry name" value="ZINC_FINGER_C2H2_2"/>
    <property type="match status" value="2"/>
</dbReference>
<protein>
    <submittedName>
        <fullName evidence="10">Uncharacterized protein</fullName>
    </submittedName>
</protein>
<dbReference type="EMBL" id="JBFXLQ010000018">
    <property type="protein sequence ID" value="KAL2867626.1"/>
    <property type="molecule type" value="Genomic_DNA"/>
</dbReference>
<dbReference type="Gene3D" id="4.10.240.10">
    <property type="entry name" value="Zn(2)-C6 fungal-type DNA-binding domain"/>
    <property type="match status" value="1"/>
</dbReference>
<dbReference type="RefSeq" id="XP_070886605.1">
    <property type="nucleotide sequence ID" value="XM_071035480.1"/>
</dbReference>
<keyword evidence="4" id="KW-0238">DNA-binding</keyword>
<dbReference type="PANTHER" id="PTHR47660:SF8">
    <property type="entry name" value="TRANSCRIPTION FACTOR WITH C2H2 AND ZN(2)-CYS(6) DNA BINDING DOMAIN (EUROFUNG)"/>
    <property type="match status" value="1"/>
</dbReference>